<proteinExistence type="predicted"/>
<sequence length="128" mass="14058">WAWRSALISGALSRRAWPLFFPSSFVSNLQPKASMRVLLEKSTTRFERSDVANYAGGDPCFLDLLRPRVEVFPLQAVDQLTEAHISAMRVDAPSTSGQNIVCVGRLHGTAMAGRDPGDEGGEVWLLID</sequence>
<protein>
    <submittedName>
        <fullName evidence="2">Uncharacterized protein</fullName>
    </submittedName>
</protein>
<evidence type="ECO:0000313" key="3">
    <source>
        <dbReference type="Proteomes" id="UP000266841"/>
    </source>
</evidence>
<feature type="non-terminal residue" evidence="2">
    <location>
        <position position="1"/>
    </location>
</feature>
<dbReference type="EMBL" id="AGNL01024686">
    <property type="protein sequence ID" value="EJK58621.1"/>
    <property type="molecule type" value="Genomic_DNA"/>
</dbReference>
<dbReference type="Proteomes" id="UP000266841">
    <property type="component" value="Unassembled WGS sequence"/>
</dbReference>
<comment type="caution">
    <text evidence="2">The sequence shown here is derived from an EMBL/GenBank/DDBJ whole genome shotgun (WGS) entry which is preliminary data.</text>
</comment>
<reference evidence="2 3" key="1">
    <citation type="journal article" date="2012" name="Genome Biol.">
        <title>Genome and low-iron response of an oceanic diatom adapted to chronic iron limitation.</title>
        <authorList>
            <person name="Lommer M."/>
            <person name="Specht M."/>
            <person name="Roy A.S."/>
            <person name="Kraemer L."/>
            <person name="Andreson R."/>
            <person name="Gutowska M.A."/>
            <person name="Wolf J."/>
            <person name="Bergner S.V."/>
            <person name="Schilhabel M.B."/>
            <person name="Klostermeier U.C."/>
            <person name="Beiko R.G."/>
            <person name="Rosenstiel P."/>
            <person name="Hippler M."/>
            <person name="Laroche J."/>
        </authorList>
    </citation>
    <scope>NUCLEOTIDE SEQUENCE [LARGE SCALE GENOMIC DNA]</scope>
    <source>
        <strain evidence="2 3">CCMP1005</strain>
    </source>
</reference>
<organism evidence="2 3">
    <name type="scientific">Thalassiosira oceanica</name>
    <name type="common">Marine diatom</name>
    <dbReference type="NCBI Taxonomy" id="159749"/>
    <lineage>
        <taxon>Eukaryota</taxon>
        <taxon>Sar</taxon>
        <taxon>Stramenopiles</taxon>
        <taxon>Ochrophyta</taxon>
        <taxon>Bacillariophyta</taxon>
        <taxon>Coscinodiscophyceae</taxon>
        <taxon>Thalassiosirophycidae</taxon>
        <taxon>Thalassiosirales</taxon>
        <taxon>Thalassiosiraceae</taxon>
        <taxon>Thalassiosira</taxon>
    </lineage>
</organism>
<keyword evidence="1" id="KW-0732">Signal</keyword>
<name>K0SCG8_THAOC</name>
<feature type="signal peptide" evidence="1">
    <location>
        <begin position="1"/>
        <end position="18"/>
    </location>
</feature>
<gene>
    <name evidence="2" type="ORF">THAOC_21240</name>
</gene>
<evidence type="ECO:0000313" key="2">
    <source>
        <dbReference type="EMBL" id="EJK58621.1"/>
    </source>
</evidence>
<accession>K0SCG8</accession>
<feature type="chain" id="PRO_5003836999" evidence="1">
    <location>
        <begin position="19"/>
        <end position="128"/>
    </location>
</feature>
<dbReference type="AlphaFoldDB" id="K0SCG8"/>
<evidence type="ECO:0000256" key="1">
    <source>
        <dbReference type="SAM" id="SignalP"/>
    </source>
</evidence>
<keyword evidence="3" id="KW-1185">Reference proteome</keyword>